<dbReference type="OMA" id="NPGEVTK"/>
<feature type="transmembrane region" description="Helical" evidence="1">
    <location>
        <begin position="7"/>
        <end position="25"/>
    </location>
</feature>
<proteinExistence type="predicted"/>
<name>A0A8S1TZS1_PAROT</name>
<dbReference type="OrthoDB" id="312553at2759"/>
<dbReference type="Proteomes" id="UP000683925">
    <property type="component" value="Unassembled WGS sequence"/>
</dbReference>
<keyword evidence="1" id="KW-0472">Membrane</keyword>
<evidence type="ECO:0000313" key="2">
    <source>
        <dbReference type="EMBL" id="CAD8156499.1"/>
    </source>
</evidence>
<comment type="caution">
    <text evidence="2">The sequence shown here is derived from an EMBL/GenBank/DDBJ whole genome shotgun (WGS) entry which is preliminary data.</text>
</comment>
<accession>A0A8S1TZS1</accession>
<keyword evidence="3" id="KW-1185">Reference proteome</keyword>
<dbReference type="EMBL" id="CAJJDP010000032">
    <property type="protein sequence ID" value="CAD8156499.1"/>
    <property type="molecule type" value="Genomic_DNA"/>
</dbReference>
<reference evidence="2" key="1">
    <citation type="submission" date="2021-01" db="EMBL/GenBank/DDBJ databases">
        <authorList>
            <consortium name="Genoscope - CEA"/>
            <person name="William W."/>
        </authorList>
    </citation>
    <scope>NUCLEOTIDE SEQUENCE</scope>
</reference>
<evidence type="ECO:0000313" key="3">
    <source>
        <dbReference type="Proteomes" id="UP000683925"/>
    </source>
</evidence>
<keyword evidence="1" id="KW-0812">Transmembrane</keyword>
<sequence length="289" mass="33467">MTKAEKAAIIFGLGSTALLAIYSIVKPRISQGSSNTESLVQRRNAILNKDNMRVLYSTMTFFYLQGYKKTGEDLALLKEVLDVAKPKLIALQISEKQLEDEYRPILRNPHLQEIMKKVDYHLKTNPGEVTKMKELDFYAGLENIYAMHYCQQNSCKIIPADEHPSFYDQLYTQKIGLKEVTKSGKVEIPENLKQLYQSYDMSDLEKTEEDIKEDIYIKKRADVFVDKIVHELTPTFNIIPDVPYKVLVGIVDPKVQNMIAKEWKQRFLSIYGHQILEDEQHSQQQSQIQ</sequence>
<keyword evidence="1" id="KW-1133">Transmembrane helix</keyword>
<gene>
    <name evidence="2" type="ORF">POCTA_138.1.T0320153</name>
</gene>
<evidence type="ECO:0000256" key="1">
    <source>
        <dbReference type="SAM" id="Phobius"/>
    </source>
</evidence>
<dbReference type="AlphaFoldDB" id="A0A8S1TZS1"/>
<organism evidence="2 3">
    <name type="scientific">Paramecium octaurelia</name>
    <dbReference type="NCBI Taxonomy" id="43137"/>
    <lineage>
        <taxon>Eukaryota</taxon>
        <taxon>Sar</taxon>
        <taxon>Alveolata</taxon>
        <taxon>Ciliophora</taxon>
        <taxon>Intramacronucleata</taxon>
        <taxon>Oligohymenophorea</taxon>
        <taxon>Peniculida</taxon>
        <taxon>Parameciidae</taxon>
        <taxon>Paramecium</taxon>
    </lineage>
</organism>
<protein>
    <submittedName>
        <fullName evidence="2">Uncharacterized protein</fullName>
    </submittedName>
</protein>